<dbReference type="OrthoDB" id="7584521at2"/>
<dbReference type="AlphaFoldDB" id="A0A1I6K230"/>
<evidence type="ECO:0000313" key="2">
    <source>
        <dbReference type="EMBL" id="SFR85148.1"/>
    </source>
</evidence>
<dbReference type="STRING" id="1166337.SAMN05192580_1226"/>
<evidence type="ECO:0000256" key="1">
    <source>
        <dbReference type="SAM" id="SignalP"/>
    </source>
</evidence>
<dbReference type="PROSITE" id="PS51257">
    <property type="entry name" value="PROKAR_LIPOPROTEIN"/>
    <property type="match status" value="1"/>
</dbReference>
<accession>A0A1I6K230</accession>
<proteinExistence type="predicted"/>
<keyword evidence="1" id="KW-0732">Signal</keyword>
<organism evidence="2 3">
    <name type="scientific">Sphingomonas jatrophae</name>
    <dbReference type="NCBI Taxonomy" id="1166337"/>
    <lineage>
        <taxon>Bacteria</taxon>
        <taxon>Pseudomonadati</taxon>
        <taxon>Pseudomonadota</taxon>
        <taxon>Alphaproteobacteria</taxon>
        <taxon>Sphingomonadales</taxon>
        <taxon>Sphingomonadaceae</taxon>
        <taxon>Sphingomonas</taxon>
    </lineage>
</organism>
<sequence>MRNLVSKLMTGGMIAGAALLVSACGGSETANTADTNMAMDNMSMESDMGTMNDVSAVDAAGADANMSMDNSSMGMGMDNSSMGMDNSAMAGDNMSNGM</sequence>
<evidence type="ECO:0000313" key="3">
    <source>
        <dbReference type="Proteomes" id="UP000198824"/>
    </source>
</evidence>
<dbReference type="EMBL" id="FOZG01000001">
    <property type="protein sequence ID" value="SFR85148.1"/>
    <property type="molecule type" value="Genomic_DNA"/>
</dbReference>
<protein>
    <recommendedName>
        <fullName evidence="4">Pentapeptide MXKDX repeat protein</fullName>
    </recommendedName>
</protein>
<keyword evidence="3" id="KW-1185">Reference proteome</keyword>
<dbReference type="RefSeq" id="WP_093312247.1">
    <property type="nucleotide sequence ID" value="NZ_FOZG01000001.1"/>
</dbReference>
<feature type="chain" id="PRO_5011522059" description="Pentapeptide MXKDX repeat protein" evidence="1">
    <location>
        <begin position="24"/>
        <end position="98"/>
    </location>
</feature>
<feature type="signal peptide" evidence="1">
    <location>
        <begin position="1"/>
        <end position="23"/>
    </location>
</feature>
<name>A0A1I6K230_9SPHN</name>
<evidence type="ECO:0008006" key="4">
    <source>
        <dbReference type="Google" id="ProtNLM"/>
    </source>
</evidence>
<reference evidence="2 3" key="1">
    <citation type="submission" date="2016-10" db="EMBL/GenBank/DDBJ databases">
        <authorList>
            <person name="de Groot N.N."/>
        </authorList>
    </citation>
    <scope>NUCLEOTIDE SEQUENCE [LARGE SCALE GENOMIC DNA]</scope>
    <source>
        <strain evidence="2 3">S5-249</strain>
    </source>
</reference>
<dbReference type="Proteomes" id="UP000198824">
    <property type="component" value="Unassembled WGS sequence"/>
</dbReference>
<gene>
    <name evidence="2" type="ORF">SAMN05192580_1226</name>
</gene>